<keyword evidence="1" id="KW-1133">Transmembrane helix</keyword>
<protein>
    <submittedName>
        <fullName evidence="2">Uncharacterized protein</fullName>
    </submittedName>
</protein>
<dbReference type="EMBL" id="QKWP01000740">
    <property type="protein sequence ID" value="RIB15494.1"/>
    <property type="molecule type" value="Genomic_DNA"/>
</dbReference>
<dbReference type="SUPFAM" id="SSF52047">
    <property type="entry name" value="RNI-like"/>
    <property type="match status" value="1"/>
</dbReference>
<evidence type="ECO:0000313" key="2">
    <source>
        <dbReference type="EMBL" id="RIB15494.1"/>
    </source>
</evidence>
<comment type="caution">
    <text evidence="2">The sequence shown here is derived from an EMBL/GenBank/DDBJ whole genome shotgun (WGS) entry which is preliminary data.</text>
</comment>
<reference evidence="2 3" key="1">
    <citation type="submission" date="2018-06" db="EMBL/GenBank/DDBJ databases">
        <title>Comparative genomics reveals the genomic features of Rhizophagus irregularis, R. cerebriforme, R. diaphanum and Gigaspora rosea, and their symbiotic lifestyle signature.</title>
        <authorList>
            <person name="Morin E."/>
            <person name="San Clemente H."/>
            <person name="Chen E.C.H."/>
            <person name="De La Providencia I."/>
            <person name="Hainaut M."/>
            <person name="Kuo A."/>
            <person name="Kohler A."/>
            <person name="Murat C."/>
            <person name="Tang N."/>
            <person name="Roy S."/>
            <person name="Loubradou J."/>
            <person name="Henrissat B."/>
            <person name="Grigoriev I.V."/>
            <person name="Corradi N."/>
            <person name="Roux C."/>
            <person name="Martin F.M."/>
        </authorList>
    </citation>
    <scope>NUCLEOTIDE SEQUENCE [LARGE SCALE GENOMIC DNA]</scope>
    <source>
        <strain evidence="2 3">DAOM 194757</strain>
    </source>
</reference>
<dbReference type="InterPro" id="IPR032675">
    <property type="entry name" value="LRR_dom_sf"/>
</dbReference>
<gene>
    <name evidence="2" type="ORF">C2G38_2192260</name>
</gene>
<evidence type="ECO:0000313" key="3">
    <source>
        <dbReference type="Proteomes" id="UP000266673"/>
    </source>
</evidence>
<keyword evidence="3" id="KW-1185">Reference proteome</keyword>
<sequence length="248" mass="28778">MFMGNMPELMENILKHLNNEIYSLYSCALIFIIPIYFSSLGEDEKLVVKKCLKEFGINIEFSKPLFDYAIFLKSGAILHELGIHNSEFIKFELDESLHSLEQNVQFYSRLQHLSLDIILKKFGNENITRLFRVLAKNTTKISALRLVFYSGYKSKLIHTLSTALIHFIKSQEQLRKFILNGNDACPTEFYGIISALESQKDTLQEVTLEDCFFNTEFEVLNNCKNLETLRILDCDMELLKILDYNIST</sequence>
<dbReference type="Gene3D" id="3.80.10.10">
    <property type="entry name" value="Ribonuclease Inhibitor"/>
    <property type="match status" value="1"/>
</dbReference>
<feature type="transmembrane region" description="Helical" evidence="1">
    <location>
        <begin position="21"/>
        <end position="41"/>
    </location>
</feature>
<dbReference type="AlphaFoldDB" id="A0A397UZ24"/>
<keyword evidence="1" id="KW-0812">Transmembrane</keyword>
<dbReference type="OrthoDB" id="2788229at2759"/>
<organism evidence="2 3">
    <name type="scientific">Gigaspora rosea</name>
    <dbReference type="NCBI Taxonomy" id="44941"/>
    <lineage>
        <taxon>Eukaryota</taxon>
        <taxon>Fungi</taxon>
        <taxon>Fungi incertae sedis</taxon>
        <taxon>Mucoromycota</taxon>
        <taxon>Glomeromycotina</taxon>
        <taxon>Glomeromycetes</taxon>
        <taxon>Diversisporales</taxon>
        <taxon>Gigasporaceae</taxon>
        <taxon>Gigaspora</taxon>
    </lineage>
</organism>
<keyword evidence="1" id="KW-0472">Membrane</keyword>
<name>A0A397UZ24_9GLOM</name>
<proteinExistence type="predicted"/>
<dbReference type="Proteomes" id="UP000266673">
    <property type="component" value="Unassembled WGS sequence"/>
</dbReference>
<accession>A0A397UZ24</accession>
<evidence type="ECO:0000256" key="1">
    <source>
        <dbReference type="SAM" id="Phobius"/>
    </source>
</evidence>